<gene>
    <name evidence="3" type="ORF">GMA12_02335</name>
</gene>
<keyword evidence="4" id="KW-1185">Reference proteome</keyword>
<accession>A0A6N8GID2</accession>
<dbReference type="EMBL" id="WOGU01000002">
    <property type="protein sequence ID" value="MUN61992.1"/>
    <property type="molecule type" value="Genomic_DNA"/>
</dbReference>
<dbReference type="PANTHER" id="PTHR46211:SF1">
    <property type="entry name" value="GLYCEROPHOSPHODIESTER PHOSPHODIESTERASE, CYTOPLASMIC"/>
    <property type="match status" value="1"/>
</dbReference>
<dbReference type="InterPro" id="IPR036415">
    <property type="entry name" value="Lamin_tail_dom_sf"/>
</dbReference>
<dbReference type="PANTHER" id="PTHR46211">
    <property type="entry name" value="GLYCEROPHOSPHORYL DIESTER PHOSPHODIESTERASE"/>
    <property type="match status" value="1"/>
</dbReference>
<comment type="caution">
    <text evidence="3">The sequence shown here is derived from an EMBL/GenBank/DDBJ whole genome shotgun (WGS) entry which is preliminary data.</text>
</comment>
<dbReference type="InterPro" id="IPR001322">
    <property type="entry name" value="Lamin_tail_dom"/>
</dbReference>
<evidence type="ECO:0000256" key="1">
    <source>
        <dbReference type="SAM" id="MobiDB-lite"/>
    </source>
</evidence>
<dbReference type="GO" id="GO:0008081">
    <property type="term" value="F:phosphoric diester hydrolase activity"/>
    <property type="evidence" value="ECO:0007669"/>
    <property type="project" value="InterPro"/>
</dbReference>
<evidence type="ECO:0000259" key="2">
    <source>
        <dbReference type="PROSITE" id="PS51704"/>
    </source>
</evidence>
<dbReference type="SUPFAM" id="SSF51695">
    <property type="entry name" value="PLC-like phosphodiesterases"/>
    <property type="match status" value="1"/>
</dbReference>
<dbReference type="AlphaFoldDB" id="A0A6N8GID2"/>
<dbReference type="Pfam" id="PF00932">
    <property type="entry name" value="LTD"/>
    <property type="match status" value="1"/>
</dbReference>
<reference evidence="3 4" key="1">
    <citation type="submission" date="2019-12" db="EMBL/GenBank/DDBJ databases">
        <authorList>
            <person name="Shi Y."/>
        </authorList>
    </citation>
    <scope>NUCLEOTIDE SEQUENCE [LARGE SCALE GENOMIC DNA]</scope>
    <source>
        <strain evidence="3 4">JCM 17929</strain>
    </source>
</reference>
<name>A0A6N8GID2_9MICC</name>
<dbReference type="Proteomes" id="UP000436989">
    <property type="component" value="Unassembled WGS sequence"/>
</dbReference>
<feature type="region of interest" description="Disordered" evidence="1">
    <location>
        <begin position="1"/>
        <end position="41"/>
    </location>
</feature>
<dbReference type="Gene3D" id="2.60.40.1260">
    <property type="entry name" value="Lamin Tail domain"/>
    <property type="match status" value="1"/>
</dbReference>
<protein>
    <submittedName>
        <fullName evidence="3">Esterase</fullName>
    </submittedName>
</protein>
<dbReference type="InterPro" id="IPR017946">
    <property type="entry name" value="PLC-like_Pdiesterase_TIM-brl"/>
</dbReference>
<evidence type="ECO:0000313" key="4">
    <source>
        <dbReference type="Proteomes" id="UP000436989"/>
    </source>
</evidence>
<dbReference type="SUPFAM" id="SSF74853">
    <property type="entry name" value="Lamin A/C globular tail domain"/>
    <property type="match status" value="1"/>
</dbReference>
<feature type="domain" description="GP-PDE" evidence="2">
    <location>
        <begin position="83"/>
        <end position="331"/>
    </location>
</feature>
<proteinExistence type="predicted"/>
<dbReference type="Pfam" id="PF03009">
    <property type="entry name" value="GDPD"/>
    <property type="match status" value="1"/>
</dbReference>
<dbReference type="InterPro" id="IPR030395">
    <property type="entry name" value="GP_PDE_dom"/>
</dbReference>
<evidence type="ECO:0000313" key="3">
    <source>
        <dbReference type="EMBL" id="MUN61992.1"/>
    </source>
</evidence>
<dbReference type="Gene3D" id="3.20.20.190">
    <property type="entry name" value="Phosphatidylinositol (PI) phosphodiesterase"/>
    <property type="match status" value="1"/>
</dbReference>
<organism evidence="3 4">
    <name type="scientific">Kocuria sediminis</name>
    <dbReference type="NCBI Taxonomy" id="1038857"/>
    <lineage>
        <taxon>Bacteria</taxon>
        <taxon>Bacillati</taxon>
        <taxon>Actinomycetota</taxon>
        <taxon>Actinomycetes</taxon>
        <taxon>Micrococcales</taxon>
        <taxon>Micrococcaceae</taxon>
        <taxon>Kocuria</taxon>
    </lineage>
</organism>
<dbReference type="GO" id="GO:0006629">
    <property type="term" value="P:lipid metabolic process"/>
    <property type="evidence" value="ECO:0007669"/>
    <property type="project" value="InterPro"/>
</dbReference>
<dbReference type="PROSITE" id="PS51704">
    <property type="entry name" value="GP_PDE"/>
    <property type="match status" value="1"/>
</dbReference>
<feature type="compositionally biased region" description="Basic residues" evidence="1">
    <location>
        <begin position="18"/>
        <end position="27"/>
    </location>
</feature>
<sequence>MPPTVPAGPSTPGDHRRFTSRRPRRHPARLDWRGTVPRARRSTPVSVPLVPVLRAVTAGALSAATVLTVAAPAVAAPADADRPLVIGHRGAAGTAPENTVSAFKDARAAGVDYLEIDVQLSADGVPFLFHDDTPARTTNVAEVFPGRENDPVTSFTWAELQQLDAGAYFGPRFAGERIPHLDDAAKVATVNTGVYIEIKSPRNSPGVEQVVADALAQDKDWSKLLEAGKVTVIGFDEASNRTFAGLAPEVPLQQLTGSVPDAATIERWAGFVDSVGTNYRTLDAEDVARVDAAGLDLGVYTVNSAEAVQHVLDLGVDMVTGDFPVQADRLLDGLDPYPGDHGVEIAGAVNDVPGDDVQYGTGEHVLLTNTGARTVDVSGWILRDAANNVLSVGDGYELDPGEQLRVYTGPGPDTDGASYNGGSASVLNNGGDSVALWTDQDRLQDVFAN</sequence>